<keyword evidence="9" id="KW-1185">Reference proteome</keyword>
<evidence type="ECO:0000256" key="2">
    <source>
        <dbReference type="ARBA" id="ARBA00022475"/>
    </source>
</evidence>
<dbReference type="Proteomes" id="UP000198582">
    <property type="component" value="Unassembled WGS sequence"/>
</dbReference>
<keyword evidence="2" id="KW-1003">Cell membrane</keyword>
<evidence type="ECO:0000256" key="5">
    <source>
        <dbReference type="ARBA" id="ARBA00023136"/>
    </source>
</evidence>
<evidence type="ECO:0000256" key="6">
    <source>
        <dbReference type="SAM" id="Phobius"/>
    </source>
</evidence>
<protein>
    <submittedName>
        <fullName evidence="8">Phage shock protein PspC (Stress-responsive transcriptional regulator)</fullName>
    </submittedName>
</protein>
<gene>
    <name evidence="8" type="ORF">SAMN04489732_115151</name>
</gene>
<comment type="subcellular location">
    <subcellularLocation>
        <location evidence="1">Cell membrane</location>
        <topology evidence="1">Single-pass membrane protein</topology>
    </subcellularLocation>
</comment>
<dbReference type="OrthoDB" id="7359894at2"/>
<evidence type="ECO:0000259" key="7">
    <source>
        <dbReference type="Pfam" id="PF04024"/>
    </source>
</evidence>
<dbReference type="RefSeq" id="WP_091622932.1">
    <property type="nucleotide sequence ID" value="NZ_FOEF01000015.1"/>
</dbReference>
<sequence>MTPAENPVPAGSGRPKLTRSRKHYVFGGVCGGLAEFYGWTPYRVRLLFVISCIIPGPQFLLYLVMWFVIPNAPKPR</sequence>
<keyword evidence="5 6" id="KW-0472">Membrane</keyword>
<evidence type="ECO:0000256" key="1">
    <source>
        <dbReference type="ARBA" id="ARBA00004162"/>
    </source>
</evidence>
<feature type="transmembrane region" description="Helical" evidence="6">
    <location>
        <begin position="46"/>
        <end position="69"/>
    </location>
</feature>
<feature type="transmembrane region" description="Helical" evidence="6">
    <location>
        <begin position="24"/>
        <end position="40"/>
    </location>
</feature>
<keyword evidence="3 6" id="KW-0812">Transmembrane</keyword>
<reference evidence="8 9" key="1">
    <citation type="submission" date="2016-10" db="EMBL/GenBank/DDBJ databases">
        <authorList>
            <person name="de Groot N.N."/>
        </authorList>
    </citation>
    <scope>NUCLEOTIDE SEQUENCE [LARGE SCALE GENOMIC DNA]</scope>
    <source>
        <strain evidence="8 9">DSM 44993</strain>
    </source>
</reference>
<dbReference type="GO" id="GO:0005886">
    <property type="term" value="C:plasma membrane"/>
    <property type="evidence" value="ECO:0007669"/>
    <property type="project" value="UniProtKB-SubCell"/>
</dbReference>
<name>A0A1H8YFX2_9PSEU</name>
<evidence type="ECO:0000313" key="8">
    <source>
        <dbReference type="EMBL" id="SEP51120.1"/>
    </source>
</evidence>
<dbReference type="STRING" id="394193.SAMN04489732_115151"/>
<keyword evidence="4 6" id="KW-1133">Transmembrane helix</keyword>
<dbReference type="Pfam" id="PF04024">
    <property type="entry name" value="PspC"/>
    <property type="match status" value="1"/>
</dbReference>
<dbReference type="EMBL" id="FOEF01000015">
    <property type="protein sequence ID" value="SEP51120.1"/>
    <property type="molecule type" value="Genomic_DNA"/>
</dbReference>
<evidence type="ECO:0000256" key="4">
    <source>
        <dbReference type="ARBA" id="ARBA00022989"/>
    </source>
</evidence>
<organism evidence="8 9">
    <name type="scientific">Amycolatopsis saalfeldensis</name>
    <dbReference type="NCBI Taxonomy" id="394193"/>
    <lineage>
        <taxon>Bacteria</taxon>
        <taxon>Bacillati</taxon>
        <taxon>Actinomycetota</taxon>
        <taxon>Actinomycetes</taxon>
        <taxon>Pseudonocardiales</taxon>
        <taxon>Pseudonocardiaceae</taxon>
        <taxon>Amycolatopsis</taxon>
    </lineage>
</organism>
<feature type="domain" description="Phage shock protein PspC N-terminal" evidence="7">
    <location>
        <begin position="16"/>
        <end position="71"/>
    </location>
</feature>
<evidence type="ECO:0000313" key="9">
    <source>
        <dbReference type="Proteomes" id="UP000198582"/>
    </source>
</evidence>
<dbReference type="PANTHER" id="PTHR33885:SF3">
    <property type="entry name" value="PHAGE SHOCK PROTEIN C"/>
    <property type="match status" value="1"/>
</dbReference>
<proteinExistence type="predicted"/>
<accession>A0A1H8YFX2</accession>
<dbReference type="InterPro" id="IPR007168">
    <property type="entry name" value="Phageshock_PspC_N"/>
</dbReference>
<evidence type="ECO:0000256" key="3">
    <source>
        <dbReference type="ARBA" id="ARBA00022692"/>
    </source>
</evidence>
<dbReference type="InterPro" id="IPR052027">
    <property type="entry name" value="PspC"/>
</dbReference>
<dbReference type="AlphaFoldDB" id="A0A1H8YFX2"/>
<dbReference type="PANTHER" id="PTHR33885">
    <property type="entry name" value="PHAGE SHOCK PROTEIN C"/>
    <property type="match status" value="1"/>
</dbReference>